<accession>A0A0G1QXU4</accession>
<feature type="region of interest" description="Disordered" evidence="1">
    <location>
        <begin position="127"/>
        <end position="175"/>
    </location>
</feature>
<organism evidence="2 3">
    <name type="scientific">Candidatus Woesebacteria bacterium GW2011_GWF1_46_13</name>
    <dbReference type="NCBI Taxonomy" id="1618602"/>
    <lineage>
        <taxon>Bacteria</taxon>
        <taxon>Candidatus Woeseibacteriota</taxon>
    </lineage>
</organism>
<evidence type="ECO:0000313" key="3">
    <source>
        <dbReference type="Proteomes" id="UP000034643"/>
    </source>
</evidence>
<feature type="compositionally biased region" description="Pro residues" evidence="1">
    <location>
        <begin position="136"/>
        <end position="170"/>
    </location>
</feature>
<comment type="caution">
    <text evidence="2">The sequence shown here is derived from an EMBL/GenBank/DDBJ whole genome shotgun (WGS) entry which is preliminary data.</text>
</comment>
<reference evidence="2 3" key="1">
    <citation type="journal article" date="2015" name="Nature">
        <title>rRNA introns, odd ribosomes, and small enigmatic genomes across a large radiation of phyla.</title>
        <authorList>
            <person name="Brown C.T."/>
            <person name="Hug L.A."/>
            <person name="Thomas B.C."/>
            <person name="Sharon I."/>
            <person name="Castelle C.J."/>
            <person name="Singh A."/>
            <person name="Wilkins M.J."/>
            <person name="Williams K.H."/>
            <person name="Banfield J.F."/>
        </authorList>
    </citation>
    <scope>NUCLEOTIDE SEQUENCE [LARGE SCALE GENOMIC DNA]</scope>
</reference>
<sequence length="261" mass="26890">MFKINSGKASLLAVIVSLGFTSFFLLRLITTLVFADAAQIGGEENGYSCVGEEDNRWKIEDGNSATLPVGYTFESVVVKAGQNCVPVYPTNTDPTCYSVAIVGQTVTVTDTEIENGSSCKDVSHLEGTYLLDPGSSPSPSPSPSVSPLPSPSSSPEPSPETSPSPSPESTPTPEVLSDICANIDGIQTSVPDGLHLDASGRNCVAFELGGAPTPPPVTGQVLGATALGGTGKAEENIFLAFFTLGSILTAAGVRRLAAPKR</sequence>
<evidence type="ECO:0000256" key="1">
    <source>
        <dbReference type="SAM" id="MobiDB-lite"/>
    </source>
</evidence>
<dbReference type="EMBL" id="LCLV01000025">
    <property type="protein sequence ID" value="KKU22618.1"/>
    <property type="molecule type" value="Genomic_DNA"/>
</dbReference>
<proteinExistence type="predicted"/>
<dbReference type="Proteomes" id="UP000034643">
    <property type="component" value="Unassembled WGS sequence"/>
</dbReference>
<dbReference type="PATRIC" id="fig|1618602.3.peg.531"/>
<dbReference type="AlphaFoldDB" id="A0A0G1QXU4"/>
<protein>
    <submittedName>
        <fullName evidence="2">Uncharacterized protein</fullName>
    </submittedName>
</protein>
<gene>
    <name evidence="2" type="ORF">UX34_C0025G0002</name>
</gene>
<evidence type="ECO:0000313" key="2">
    <source>
        <dbReference type="EMBL" id="KKU22618.1"/>
    </source>
</evidence>
<name>A0A0G1QXU4_9BACT</name>